<protein>
    <submittedName>
        <fullName evidence="2">Uncharacterized protein</fullName>
    </submittedName>
</protein>
<feature type="signal peptide" evidence="1">
    <location>
        <begin position="1"/>
        <end position="19"/>
    </location>
</feature>
<sequence length="251" mass="27960">MKRTLLFACCLLLFACVHAQLTGSPQITAAGNLGQYLSKSIANEVDARKAKEGGPLLEFNNAENTIGTRFLFNTWVQGDSVINNQGAYINTTGFAFNFDKVSGNLIASQDKINIMAVVPDGISSFILQYMNRNFVFEHVKQIDASHFFLALAKSEHKYSLYKLFATKFIASNYHDDGIMQSGKKENEYKEESSFYLLNKTTGAVTPLPLKARAIKAAMDADKDKVNKYFHDHSEEEVDENFITGLVNNING</sequence>
<organism evidence="2 3">
    <name type="scientific">Deminuibacter soli</name>
    <dbReference type="NCBI Taxonomy" id="2291815"/>
    <lineage>
        <taxon>Bacteria</taxon>
        <taxon>Pseudomonadati</taxon>
        <taxon>Bacteroidota</taxon>
        <taxon>Chitinophagia</taxon>
        <taxon>Chitinophagales</taxon>
        <taxon>Chitinophagaceae</taxon>
        <taxon>Deminuibacter</taxon>
    </lineage>
</organism>
<evidence type="ECO:0000313" key="3">
    <source>
        <dbReference type="Proteomes" id="UP000261284"/>
    </source>
</evidence>
<feature type="chain" id="PRO_5017729077" evidence="1">
    <location>
        <begin position="20"/>
        <end position="251"/>
    </location>
</feature>
<comment type="caution">
    <text evidence="2">The sequence shown here is derived from an EMBL/GenBank/DDBJ whole genome shotgun (WGS) entry which is preliminary data.</text>
</comment>
<keyword evidence="1" id="KW-0732">Signal</keyword>
<proteinExistence type="predicted"/>
<accession>A0A3E1NHE7</accession>
<dbReference type="OrthoDB" id="662141at2"/>
<keyword evidence="3" id="KW-1185">Reference proteome</keyword>
<dbReference type="PROSITE" id="PS51257">
    <property type="entry name" value="PROKAR_LIPOPROTEIN"/>
    <property type="match status" value="1"/>
</dbReference>
<evidence type="ECO:0000256" key="1">
    <source>
        <dbReference type="SAM" id="SignalP"/>
    </source>
</evidence>
<dbReference type="Proteomes" id="UP000261284">
    <property type="component" value="Unassembled WGS sequence"/>
</dbReference>
<name>A0A3E1NHE7_9BACT</name>
<dbReference type="AlphaFoldDB" id="A0A3E1NHE7"/>
<dbReference type="RefSeq" id="WP_116848031.1">
    <property type="nucleotide sequence ID" value="NZ_QTJU01000005.1"/>
</dbReference>
<evidence type="ECO:0000313" key="2">
    <source>
        <dbReference type="EMBL" id="RFM27274.1"/>
    </source>
</evidence>
<dbReference type="EMBL" id="QTJU01000005">
    <property type="protein sequence ID" value="RFM27274.1"/>
    <property type="molecule type" value="Genomic_DNA"/>
</dbReference>
<reference evidence="2 3" key="1">
    <citation type="submission" date="2018-08" db="EMBL/GenBank/DDBJ databases">
        <title>Chitinophagaceae sp. K23C18032701, a novel bacterium isolated from forest soil.</title>
        <authorList>
            <person name="Wang C."/>
        </authorList>
    </citation>
    <scope>NUCLEOTIDE SEQUENCE [LARGE SCALE GENOMIC DNA]</scope>
    <source>
        <strain evidence="2 3">K23C18032701</strain>
    </source>
</reference>
<gene>
    <name evidence="2" type="ORF">DXN05_14675</name>
</gene>